<proteinExistence type="predicted"/>
<accession>A0A819LLG7</accession>
<protein>
    <submittedName>
        <fullName evidence="2">Uncharacterized protein</fullName>
    </submittedName>
</protein>
<evidence type="ECO:0000313" key="3">
    <source>
        <dbReference type="Proteomes" id="UP000663836"/>
    </source>
</evidence>
<dbReference type="AlphaFoldDB" id="A0A819LLG7"/>
<feature type="region of interest" description="Disordered" evidence="1">
    <location>
        <begin position="1"/>
        <end position="39"/>
    </location>
</feature>
<name>A0A819LLG7_9BILA</name>
<sequence length="103" mass="11557">MSDPSVFVLQTSNSPRPVTQTSKSTRPVTQTSNSTHLVSQESYSTFILSWSPHPSSSMSQPSNPLLLSEPNRLKAKLFDVCLFSREQHFACFNTKTKDFGIEF</sequence>
<evidence type="ECO:0000256" key="1">
    <source>
        <dbReference type="SAM" id="MobiDB-lite"/>
    </source>
</evidence>
<feature type="compositionally biased region" description="Polar residues" evidence="1">
    <location>
        <begin position="8"/>
        <end position="39"/>
    </location>
</feature>
<reference evidence="2" key="1">
    <citation type="submission" date="2021-02" db="EMBL/GenBank/DDBJ databases">
        <authorList>
            <person name="Nowell W R."/>
        </authorList>
    </citation>
    <scope>NUCLEOTIDE SEQUENCE</scope>
</reference>
<organism evidence="2 3">
    <name type="scientific">Rotaria sordida</name>
    <dbReference type="NCBI Taxonomy" id="392033"/>
    <lineage>
        <taxon>Eukaryota</taxon>
        <taxon>Metazoa</taxon>
        <taxon>Spiralia</taxon>
        <taxon>Gnathifera</taxon>
        <taxon>Rotifera</taxon>
        <taxon>Eurotatoria</taxon>
        <taxon>Bdelloidea</taxon>
        <taxon>Philodinida</taxon>
        <taxon>Philodinidae</taxon>
        <taxon>Rotaria</taxon>
    </lineage>
</organism>
<dbReference type="Proteomes" id="UP000663836">
    <property type="component" value="Unassembled WGS sequence"/>
</dbReference>
<evidence type="ECO:0000313" key="2">
    <source>
        <dbReference type="EMBL" id="CAF3963803.1"/>
    </source>
</evidence>
<comment type="caution">
    <text evidence="2">The sequence shown here is derived from an EMBL/GenBank/DDBJ whole genome shotgun (WGS) entry which is preliminary data.</text>
</comment>
<gene>
    <name evidence="2" type="ORF">JBS370_LOCUS24241</name>
</gene>
<dbReference type="EMBL" id="CAJOBD010003738">
    <property type="protein sequence ID" value="CAF3963803.1"/>
    <property type="molecule type" value="Genomic_DNA"/>
</dbReference>